<accession>A0ACB0Z0Q4</accession>
<dbReference type="EMBL" id="CAVMJV010000022">
    <property type="protein sequence ID" value="CAK5072390.1"/>
    <property type="molecule type" value="Genomic_DNA"/>
</dbReference>
<gene>
    <name evidence="1" type="ORF">MENTE1834_LOCUS19188</name>
</gene>
<reference evidence="1" key="1">
    <citation type="submission" date="2023-11" db="EMBL/GenBank/DDBJ databases">
        <authorList>
            <person name="Poullet M."/>
        </authorList>
    </citation>
    <scope>NUCLEOTIDE SEQUENCE</scope>
    <source>
        <strain evidence="1">E1834</strain>
    </source>
</reference>
<evidence type="ECO:0000313" key="2">
    <source>
        <dbReference type="Proteomes" id="UP001497535"/>
    </source>
</evidence>
<dbReference type="Proteomes" id="UP001497535">
    <property type="component" value="Unassembled WGS sequence"/>
</dbReference>
<organism evidence="1 2">
    <name type="scientific">Meloidogyne enterolobii</name>
    <name type="common">Root-knot nematode worm</name>
    <name type="synonym">Meloidogyne mayaguensis</name>
    <dbReference type="NCBI Taxonomy" id="390850"/>
    <lineage>
        <taxon>Eukaryota</taxon>
        <taxon>Metazoa</taxon>
        <taxon>Ecdysozoa</taxon>
        <taxon>Nematoda</taxon>
        <taxon>Chromadorea</taxon>
        <taxon>Rhabditida</taxon>
        <taxon>Tylenchina</taxon>
        <taxon>Tylenchomorpha</taxon>
        <taxon>Tylenchoidea</taxon>
        <taxon>Meloidogynidae</taxon>
        <taxon>Meloidogyninae</taxon>
        <taxon>Meloidogyne</taxon>
    </lineage>
</organism>
<comment type="caution">
    <text evidence="1">The sequence shown here is derived from an EMBL/GenBank/DDBJ whole genome shotgun (WGS) entry which is preliminary data.</text>
</comment>
<sequence length="53" mass="6554">MYFFAYYLRLPFYFCIPLLLYNRKQNQLLSFHLLFSLTSLLLYSLLFCVFKVK</sequence>
<name>A0ACB0Z0Q4_MELEN</name>
<proteinExistence type="predicted"/>
<protein>
    <submittedName>
        <fullName evidence="1">Uncharacterized protein</fullName>
    </submittedName>
</protein>
<keyword evidence="2" id="KW-1185">Reference proteome</keyword>
<evidence type="ECO:0000313" key="1">
    <source>
        <dbReference type="EMBL" id="CAK5072390.1"/>
    </source>
</evidence>